<keyword evidence="2" id="KW-1185">Reference proteome</keyword>
<dbReference type="EMBL" id="CABDUW010004909">
    <property type="protein sequence ID" value="VTJ90704.1"/>
    <property type="molecule type" value="Genomic_DNA"/>
</dbReference>
<name>A0A5E4D8W8_MARMO</name>
<comment type="caution">
    <text evidence="1">The sequence shown here is derived from an EMBL/GenBank/DDBJ whole genome shotgun (WGS) entry which is preliminary data.</text>
</comment>
<gene>
    <name evidence="1" type="ORF">MONAX_5E039744</name>
</gene>
<proteinExistence type="predicted"/>
<organism evidence="1 2">
    <name type="scientific">Marmota monax</name>
    <name type="common">Woodchuck</name>
    <dbReference type="NCBI Taxonomy" id="9995"/>
    <lineage>
        <taxon>Eukaryota</taxon>
        <taxon>Metazoa</taxon>
        <taxon>Chordata</taxon>
        <taxon>Craniata</taxon>
        <taxon>Vertebrata</taxon>
        <taxon>Euteleostomi</taxon>
        <taxon>Mammalia</taxon>
        <taxon>Eutheria</taxon>
        <taxon>Euarchontoglires</taxon>
        <taxon>Glires</taxon>
        <taxon>Rodentia</taxon>
        <taxon>Sciuromorpha</taxon>
        <taxon>Sciuridae</taxon>
        <taxon>Xerinae</taxon>
        <taxon>Marmotini</taxon>
        <taxon>Marmota</taxon>
    </lineage>
</organism>
<evidence type="ECO:0000313" key="2">
    <source>
        <dbReference type="Proteomes" id="UP000335636"/>
    </source>
</evidence>
<protein>
    <submittedName>
        <fullName evidence="1">Uncharacterized protein</fullName>
    </submittedName>
</protein>
<dbReference type="InterPro" id="IPR026652">
    <property type="entry name" value="CEP128"/>
</dbReference>
<reference evidence="1" key="1">
    <citation type="submission" date="2019-04" db="EMBL/GenBank/DDBJ databases">
        <authorList>
            <person name="Alioto T."/>
            <person name="Alioto T."/>
        </authorList>
    </citation>
    <scope>NUCLEOTIDE SEQUENCE [LARGE SCALE GENOMIC DNA]</scope>
</reference>
<evidence type="ECO:0000313" key="1">
    <source>
        <dbReference type="EMBL" id="VTJ90704.1"/>
    </source>
</evidence>
<dbReference type="PANTHER" id="PTHR46657">
    <property type="entry name" value="CENTROSOMAL PROTEIN OF 128 KDA"/>
    <property type="match status" value="1"/>
</dbReference>
<sequence length="66" mass="7517">MEEARLHLKDQLLCLETEQESILGVIGKEIDAACKTFSRDSMEKLKVLSSGPDILYDPHRWLAESK</sequence>
<dbReference type="GO" id="GO:0000922">
    <property type="term" value="C:spindle pole"/>
    <property type="evidence" value="ECO:0007669"/>
    <property type="project" value="TreeGrafter"/>
</dbReference>
<feature type="non-terminal residue" evidence="1">
    <location>
        <position position="66"/>
    </location>
</feature>
<dbReference type="PANTHER" id="PTHR46657:SF1">
    <property type="entry name" value="CENTROSOMAL PROTEIN OF 128 KDA"/>
    <property type="match status" value="1"/>
</dbReference>
<dbReference type="Proteomes" id="UP000335636">
    <property type="component" value="Unassembled WGS sequence"/>
</dbReference>
<dbReference type="AlphaFoldDB" id="A0A5E4D8W8"/>
<accession>A0A5E4D8W8</accession>
<dbReference type="GO" id="GO:0005814">
    <property type="term" value="C:centriole"/>
    <property type="evidence" value="ECO:0007669"/>
    <property type="project" value="TreeGrafter"/>
</dbReference>